<gene>
    <name evidence="2" type="ORF">HMPREF1555_02142</name>
</gene>
<organism evidence="2 3">
    <name type="scientific">Porphyromonas gingivalis F0570</name>
    <dbReference type="NCBI Taxonomy" id="1227271"/>
    <lineage>
        <taxon>Bacteria</taxon>
        <taxon>Pseudomonadati</taxon>
        <taxon>Bacteroidota</taxon>
        <taxon>Bacteroidia</taxon>
        <taxon>Bacteroidales</taxon>
        <taxon>Porphyromonadaceae</taxon>
        <taxon>Porphyromonas</taxon>
    </lineage>
</organism>
<feature type="transmembrane region" description="Helical" evidence="1">
    <location>
        <begin position="244"/>
        <end position="262"/>
    </location>
</feature>
<feature type="transmembrane region" description="Helical" evidence="1">
    <location>
        <begin position="145"/>
        <end position="165"/>
    </location>
</feature>
<proteinExistence type="predicted"/>
<keyword evidence="1" id="KW-0812">Transmembrane</keyword>
<evidence type="ECO:0000256" key="1">
    <source>
        <dbReference type="SAM" id="Phobius"/>
    </source>
</evidence>
<feature type="transmembrane region" description="Helical" evidence="1">
    <location>
        <begin position="199"/>
        <end position="223"/>
    </location>
</feature>
<dbReference type="HOGENOM" id="CLU_032897_0_0_10"/>
<dbReference type="PANTHER" id="PTHR20992:SF9">
    <property type="entry name" value="AT15442P-RELATED"/>
    <property type="match status" value="1"/>
</dbReference>
<dbReference type="EMBL" id="AWUW01000144">
    <property type="protein sequence ID" value="ERJ63977.1"/>
    <property type="molecule type" value="Genomic_DNA"/>
</dbReference>
<protein>
    <submittedName>
        <fullName evidence="2">Hydrophobic domain protein</fullName>
    </submittedName>
</protein>
<feature type="transmembrane region" description="Helical" evidence="1">
    <location>
        <begin position="172"/>
        <end position="193"/>
    </location>
</feature>
<keyword evidence="1" id="KW-1133">Transmembrane helix</keyword>
<feature type="transmembrane region" description="Helical" evidence="1">
    <location>
        <begin position="77"/>
        <end position="100"/>
    </location>
</feature>
<dbReference type="PATRIC" id="fig|1227271.3.peg.1885"/>
<dbReference type="Proteomes" id="UP000016630">
    <property type="component" value="Unassembled WGS sequence"/>
</dbReference>
<dbReference type="InterPro" id="IPR005240">
    <property type="entry name" value="DUF389"/>
</dbReference>
<accession>A0A0E2M2R9</accession>
<dbReference type="AlphaFoldDB" id="A0A0E2M2R9"/>
<dbReference type="PANTHER" id="PTHR20992">
    <property type="entry name" value="AT15442P-RELATED"/>
    <property type="match status" value="1"/>
</dbReference>
<name>A0A0E2M2R9_PORGN</name>
<feature type="transmembrane region" description="Helical" evidence="1">
    <location>
        <begin position="112"/>
        <end position="133"/>
    </location>
</feature>
<dbReference type="Pfam" id="PF04087">
    <property type="entry name" value="DUF389"/>
    <property type="match status" value="1"/>
</dbReference>
<sequence length="466" mass="51660">MDSNLGTTPTPTPSDIKRTFVEYIKSLLDLRQEKENDYQTIDLIKADVDFRGTKLWILIFAIFIASLGLNVNSTAVIIGAMLISPLMGPIIGFGLGLGILDFELVKRSLRNLGLATLFSILTATLFFFISPVGQEQSELLARTQPTLYDVLIAFFGGAAGIVAGSTKSKGNVIPGVAIATALMPPLCTAGFGLGTGQFAYFFGAFYLFIINSVFIALATFLAVRLLKFPRKVFLNKQREQKVRRIITVIAICTIAPSIYLSIQLFSNNLLQENAHKYVREVIGSIPNTQVIRDQLLEENNRKHIEVVLIGATVSPAQIDSAKTKLSSYGLSGVELNIKQGFGYEQEETDVNELKSVLLKDLYDNGEKIIRNQQRQIDSLRNVLNFYNRFSSMESEIAQELQVIFPSINSAMLVPSSGVAQGRDSVLLVVVRPKDRISQSEINKLSTWMATRTKTKKVRLIIDNNHR</sequence>
<dbReference type="RefSeq" id="WP_021666028.1">
    <property type="nucleotide sequence ID" value="NZ_KI259218.1"/>
</dbReference>
<comment type="caution">
    <text evidence="2">The sequence shown here is derived from an EMBL/GenBank/DDBJ whole genome shotgun (WGS) entry which is preliminary data.</text>
</comment>
<feature type="transmembrane region" description="Helical" evidence="1">
    <location>
        <begin position="55"/>
        <end position="71"/>
    </location>
</feature>
<evidence type="ECO:0000313" key="2">
    <source>
        <dbReference type="EMBL" id="ERJ63977.1"/>
    </source>
</evidence>
<keyword evidence="1" id="KW-0472">Membrane</keyword>
<reference evidence="2 3" key="1">
    <citation type="submission" date="2013-06" db="EMBL/GenBank/DDBJ databases">
        <authorList>
            <person name="Weinstock G."/>
            <person name="Sodergren E."/>
            <person name="Lobos E.A."/>
            <person name="Fulton L."/>
            <person name="Fulton R."/>
            <person name="Courtney L."/>
            <person name="Fronick C."/>
            <person name="O'Laughlin M."/>
            <person name="Godfrey J."/>
            <person name="Wilson R.M."/>
            <person name="Miner T."/>
            <person name="Farmer C."/>
            <person name="Delehaunty K."/>
            <person name="Cordes M."/>
            <person name="Minx P."/>
            <person name="Tomlinson C."/>
            <person name="Chen J."/>
            <person name="Wollam A."/>
            <person name="Pepin K.H."/>
            <person name="Bhonagiri V."/>
            <person name="Zhang X."/>
            <person name="Warren W."/>
            <person name="Mitreva M."/>
            <person name="Mardis E.R."/>
            <person name="Wilson R.K."/>
        </authorList>
    </citation>
    <scope>NUCLEOTIDE SEQUENCE [LARGE SCALE GENOMIC DNA]</scope>
    <source>
        <strain evidence="2 3">F0570</strain>
    </source>
</reference>
<evidence type="ECO:0000313" key="3">
    <source>
        <dbReference type="Proteomes" id="UP000016630"/>
    </source>
</evidence>